<dbReference type="AlphaFoldDB" id="A0A6M3KJP5"/>
<reference evidence="2" key="1">
    <citation type="submission" date="2020-03" db="EMBL/GenBank/DDBJ databases">
        <title>The deep terrestrial virosphere.</title>
        <authorList>
            <person name="Holmfeldt K."/>
            <person name="Nilsson E."/>
            <person name="Simone D."/>
            <person name="Lopez-Fernandez M."/>
            <person name="Wu X."/>
            <person name="de Brujin I."/>
            <person name="Lundin D."/>
            <person name="Andersson A."/>
            <person name="Bertilsson S."/>
            <person name="Dopson M."/>
        </authorList>
    </citation>
    <scope>NUCLEOTIDE SEQUENCE</scope>
    <source>
        <strain evidence="2">MM415A00434</strain>
        <strain evidence="1">MM415B00370</strain>
    </source>
</reference>
<organism evidence="2">
    <name type="scientific">viral metagenome</name>
    <dbReference type="NCBI Taxonomy" id="1070528"/>
    <lineage>
        <taxon>unclassified sequences</taxon>
        <taxon>metagenomes</taxon>
        <taxon>organismal metagenomes</taxon>
    </lineage>
</organism>
<protein>
    <submittedName>
        <fullName evidence="2">Uncharacterized protein</fullName>
    </submittedName>
</protein>
<evidence type="ECO:0000313" key="1">
    <source>
        <dbReference type="EMBL" id="QJA65889.1"/>
    </source>
</evidence>
<sequence>MSELSDLTKLERDIPVMFKMHELVLLHKLVDRAHRLTVETGNESLELKDMEARLATGIELSVDELSYREAIVSMLPEHLQSAVRRLIVYNNGEHVATAVWSEEDVFEKAKEKGMKISREQAQEVLAEIDRKQDASLGITWDTIDCYLDDLEEEVG</sequence>
<proteinExistence type="predicted"/>
<name>A0A6M3KJP5_9ZZZZ</name>
<dbReference type="EMBL" id="MT141546">
    <property type="protein sequence ID" value="QJA65889.1"/>
    <property type="molecule type" value="Genomic_DNA"/>
</dbReference>
<dbReference type="EMBL" id="MT142483">
    <property type="protein sequence ID" value="QJA82237.1"/>
    <property type="molecule type" value="Genomic_DNA"/>
</dbReference>
<evidence type="ECO:0000313" key="2">
    <source>
        <dbReference type="EMBL" id="QJA82237.1"/>
    </source>
</evidence>
<gene>
    <name evidence="2" type="ORF">MM415A00434_0012</name>
    <name evidence="1" type="ORF">MM415B00370_0007</name>
</gene>
<accession>A0A6M3KJP5</accession>